<dbReference type="Gene3D" id="3.30.420.10">
    <property type="entry name" value="Ribonuclease H-like superfamily/Ribonuclease H"/>
    <property type="match status" value="1"/>
</dbReference>
<dbReference type="AlphaFoldDB" id="A0AAQ4PSQ6"/>
<dbReference type="GO" id="GO:0015074">
    <property type="term" value="P:DNA integration"/>
    <property type="evidence" value="ECO:0007669"/>
    <property type="project" value="InterPro"/>
</dbReference>
<proteinExistence type="predicted"/>
<evidence type="ECO:0000259" key="2">
    <source>
        <dbReference type="PROSITE" id="PS50994"/>
    </source>
</evidence>
<evidence type="ECO:0000313" key="3">
    <source>
        <dbReference type="Ensembl" id="ENSGACP00000041772.1"/>
    </source>
</evidence>
<dbReference type="InterPro" id="IPR054465">
    <property type="entry name" value="Integrase_p58-like_C"/>
</dbReference>
<dbReference type="InterPro" id="IPR012337">
    <property type="entry name" value="RNaseH-like_sf"/>
</dbReference>
<dbReference type="PANTHER" id="PTHR37984">
    <property type="entry name" value="PROTEIN CBG26694"/>
    <property type="match status" value="1"/>
</dbReference>
<dbReference type="FunFam" id="3.30.420.10:FF:000032">
    <property type="entry name" value="Retrovirus-related Pol polyprotein from transposon 297-like Protein"/>
    <property type="match status" value="1"/>
</dbReference>
<reference evidence="3 4" key="1">
    <citation type="journal article" date="2021" name="G3 (Bethesda)">
        <title>Improved contiguity of the threespine stickleback genome using long-read sequencing.</title>
        <authorList>
            <person name="Nath S."/>
            <person name="Shaw D.E."/>
            <person name="White M.A."/>
        </authorList>
    </citation>
    <scope>NUCLEOTIDE SEQUENCE [LARGE SCALE GENOMIC DNA]</scope>
    <source>
        <strain evidence="3 4">Lake Benthic</strain>
    </source>
</reference>
<dbReference type="FunFam" id="1.10.340.70:FF:000001">
    <property type="entry name" value="Retrovirus-related Pol polyprotein from transposon gypsy-like Protein"/>
    <property type="match status" value="1"/>
</dbReference>
<dbReference type="Ensembl" id="ENSGACT00000033620.1">
    <property type="protein sequence ID" value="ENSGACP00000041772.1"/>
    <property type="gene ID" value="ENSGACG00000024856.1"/>
</dbReference>
<dbReference type="InterPro" id="IPR050951">
    <property type="entry name" value="Retrovirus_Pol_polyprotein"/>
</dbReference>
<dbReference type="InterPro" id="IPR001584">
    <property type="entry name" value="Integrase_cat-core"/>
</dbReference>
<dbReference type="GO" id="GO:0003676">
    <property type="term" value="F:nucleic acid binding"/>
    <property type="evidence" value="ECO:0007669"/>
    <property type="project" value="InterPro"/>
</dbReference>
<dbReference type="PANTHER" id="PTHR37984:SF15">
    <property type="entry name" value="INTEGRASE CATALYTIC DOMAIN-CONTAINING PROTEIN"/>
    <property type="match status" value="1"/>
</dbReference>
<reference evidence="3" key="2">
    <citation type="submission" date="2025-08" db="UniProtKB">
        <authorList>
            <consortium name="Ensembl"/>
        </authorList>
    </citation>
    <scope>IDENTIFICATION</scope>
</reference>
<dbReference type="Pfam" id="PF17921">
    <property type="entry name" value="Integrase_H2C2"/>
    <property type="match status" value="1"/>
</dbReference>
<dbReference type="Pfam" id="PF22938">
    <property type="entry name" value="Integrase_p58_C"/>
    <property type="match status" value="1"/>
</dbReference>
<reference evidence="3" key="3">
    <citation type="submission" date="2025-09" db="UniProtKB">
        <authorList>
            <consortium name="Ensembl"/>
        </authorList>
    </citation>
    <scope>IDENTIFICATION</scope>
</reference>
<keyword evidence="4" id="KW-1185">Reference proteome</keyword>
<dbReference type="Pfam" id="PF00665">
    <property type="entry name" value="rve"/>
    <property type="match status" value="1"/>
</dbReference>
<organism evidence="3 4">
    <name type="scientific">Gasterosteus aculeatus aculeatus</name>
    <name type="common">three-spined stickleback</name>
    <dbReference type="NCBI Taxonomy" id="481459"/>
    <lineage>
        <taxon>Eukaryota</taxon>
        <taxon>Metazoa</taxon>
        <taxon>Chordata</taxon>
        <taxon>Craniata</taxon>
        <taxon>Vertebrata</taxon>
        <taxon>Euteleostomi</taxon>
        <taxon>Actinopterygii</taxon>
        <taxon>Neopterygii</taxon>
        <taxon>Teleostei</taxon>
        <taxon>Neoteleostei</taxon>
        <taxon>Acanthomorphata</taxon>
        <taxon>Eupercaria</taxon>
        <taxon>Perciformes</taxon>
        <taxon>Cottioidei</taxon>
        <taxon>Gasterosteales</taxon>
        <taxon>Gasterosteidae</taxon>
        <taxon>Gasterosteus</taxon>
    </lineage>
</organism>
<dbReference type="SUPFAM" id="SSF53098">
    <property type="entry name" value="Ribonuclease H-like"/>
    <property type="match status" value="1"/>
</dbReference>
<protein>
    <recommendedName>
        <fullName evidence="1">Gypsy retrotransposon integrase-like protein 1</fullName>
    </recommendedName>
</protein>
<accession>A0AAQ4PSQ6</accession>
<dbReference type="PROSITE" id="PS50994">
    <property type="entry name" value="INTEGRASE"/>
    <property type="match status" value="1"/>
</dbReference>
<dbReference type="InterPro" id="IPR041588">
    <property type="entry name" value="Integrase_H2C2"/>
</dbReference>
<dbReference type="GeneTree" id="ENSGT01050000244855"/>
<dbReference type="Proteomes" id="UP000007635">
    <property type="component" value="Chromosome IV"/>
</dbReference>
<evidence type="ECO:0000256" key="1">
    <source>
        <dbReference type="ARBA" id="ARBA00039658"/>
    </source>
</evidence>
<dbReference type="InterPro" id="IPR036397">
    <property type="entry name" value="RNaseH_sf"/>
</dbReference>
<name>A0AAQ4PSQ6_GASAC</name>
<sequence length="524" mass="58099">MLPDASDKAVEKVPGSDTSGVKLSVTRERVIAAQHEDRSLQKCIAAAVSAEKARERKTAYFMENGLLMRKWCSDVADGAEWTSVYQIVIPSCYRQQVLTLAHDHDLSGHLGIKKTYYRVLRHFFWPRLKTDVTRFCRTCRVCQITGKPNQVIPCAPLVPIPAVGEPFEHVIVDCVGPLPKSKAGNQFLLTIMCTATRFPEAIPLRKITAPVVTRALVKFFSTFGLPKVVQSDQGTNFLSKIFTQVLSSLNISHRIASAYHAESQGALERFHQTLKSMLRKYCMETSKEWDEGVPLLLFAIRETVQESLGFSPAELVFGHTVRGPLKMLKEDLMSSGASPSLNVLDYVSKFRERLHKACSVAKESLEVAQRKMKRLFDRKSVQRSFNEGDQVLVLLPMVGSALSARFSGPYEVVRKLSNTDYVIGTPDRKRKTRVCHVNMLKTFYCREGIQSDVSPTEETAVHLSSPAPASVACAAVEISNPDDDDDGVIVRHTYQQCARLKNSEVAVTGGSVVSGAEDEGQSGD</sequence>
<feature type="domain" description="Integrase catalytic" evidence="2">
    <location>
        <begin position="162"/>
        <end position="320"/>
    </location>
</feature>
<dbReference type="Gene3D" id="1.10.340.70">
    <property type="match status" value="1"/>
</dbReference>
<evidence type="ECO:0000313" key="4">
    <source>
        <dbReference type="Proteomes" id="UP000007635"/>
    </source>
</evidence>